<proteinExistence type="predicted"/>
<feature type="transmembrane region" description="Helical" evidence="6">
    <location>
        <begin position="261"/>
        <end position="290"/>
    </location>
</feature>
<keyword evidence="8" id="KW-1185">Reference proteome</keyword>
<keyword evidence="5 6" id="KW-0472">Membrane</keyword>
<feature type="transmembrane region" description="Helical" evidence="6">
    <location>
        <begin position="180"/>
        <end position="198"/>
    </location>
</feature>
<dbReference type="InterPro" id="IPR050367">
    <property type="entry name" value="APC_superfamily"/>
</dbReference>
<dbReference type="InterPro" id="IPR002293">
    <property type="entry name" value="AA/rel_permease1"/>
</dbReference>
<feature type="transmembrane region" description="Helical" evidence="6">
    <location>
        <begin position="103"/>
        <end position="121"/>
    </location>
</feature>
<dbReference type="Proteomes" id="UP001500642">
    <property type="component" value="Unassembled WGS sequence"/>
</dbReference>
<feature type="transmembrane region" description="Helical" evidence="6">
    <location>
        <begin position="335"/>
        <end position="356"/>
    </location>
</feature>
<dbReference type="Pfam" id="PF13520">
    <property type="entry name" value="AA_permease_2"/>
    <property type="match status" value="1"/>
</dbReference>
<feature type="transmembrane region" description="Helical" evidence="6">
    <location>
        <begin position="32"/>
        <end position="51"/>
    </location>
</feature>
<feature type="transmembrane region" description="Helical" evidence="6">
    <location>
        <begin position="218"/>
        <end position="241"/>
    </location>
</feature>
<keyword evidence="3 6" id="KW-0812">Transmembrane</keyword>
<gene>
    <name evidence="7" type="ORF">GCM10023167_09180</name>
</gene>
<name>A0ABP8J7D8_9MICO</name>
<feature type="transmembrane region" description="Helical" evidence="6">
    <location>
        <begin position="71"/>
        <end position="97"/>
    </location>
</feature>
<protein>
    <submittedName>
        <fullName evidence="7">APC family permease</fullName>
    </submittedName>
</protein>
<keyword evidence="2" id="KW-1003">Cell membrane</keyword>
<evidence type="ECO:0000256" key="1">
    <source>
        <dbReference type="ARBA" id="ARBA00004651"/>
    </source>
</evidence>
<dbReference type="PIRSF" id="PIRSF006060">
    <property type="entry name" value="AA_transporter"/>
    <property type="match status" value="1"/>
</dbReference>
<feature type="transmembrane region" description="Helical" evidence="6">
    <location>
        <begin position="387"/>
        <end position="405"/>
    </location>
</feature>
<comment type="caution">
    <text evidence="7">The sequence shown here is derived from an EMBL/GenBank/DDBJ whole genome shotgun (WGS) entry which is preliminary data.</text>
</comment>
<feature type="transmembrane region" description="Helical" evidence="6">
    <location>
        <begin position="311"/>
        <end position="329"/>
    </location>
</feature>
<evidence type="ECO:0000256" key="4">
    <source>
        <dbReference type="ARBA" id="ARBA00022989"/>
    </source>
</evidence>
<sequence length="410" mass="42125">MIIGLGSMIGAGIFAALAPATAEAGSWVFLALALAALVAYCNATSSAQLAAQYPTSGGTYAYARAQLNPSLGLVAGWGFVIGKTASTAAMALTFAAYAAGEAWQKPLAVLALLAITTVNTLGISKTARMTRWIVLSVLAILGVLLAVIAAGDEFSFGVISSAASRIDASGNLVVPAGFDLFGVLQAAGILFFAFAGYARIATLGEEVREPRRTIPRAIIIALAITAALYAVIAVAVMGVLGPAQLAQSAVPLAEAVGRSTWAQALVRVGAALACLGALLGLAAGLGRTIFAMARDSRHFGFLAHVGERFRTPARAEFLVCAAAVVLVLLGDIRQAIGFSSFGVLVYYAITNITAFTQTGAQRLYPRVLQVLGLVLCLLLAFTVSGQAVLVGAVLFVVIAAVVLVLRRRSP</sequence>
<evidence type="ECO:0000256" key="6">
    <source>
        <dbReference type="SAM" id="Phobius"/>
    </source>
</evidence>
<dbReference type="Gene3D" id="1.20.1740.10">
    <property type="entry name" value="Amino acid/polyamine transporter I"/>
    <property type="match status" value="1"/>
</dbReference>
<dbReference type="PANTHER" id="PTHR42770">
    <property type="entry name" value="AMINO ACID TRANSPORTER-RELATED"/>
    <property type="match status" value="1"/>
</dbReference>
<evidence type="ECO:0000256" key="2">
    <source>
        <dbReference type="ARBA" id="ARBA00022475"/>
    </source>
</evidence>
<dbReference type="PANTHER" id="PTHR42770:SF7">
    <property type="entry name" value="MEMBRANE PROTEIN"/>
    <property type="match status" value="1"/>
</dbReference>
<feature type="transmembrane region" description="Helical" evidence="6">
    <location>
        <begin position="133"/>
        <end position="151"/>
    </location>
</feature>
<feature type="transmembrane region" description="Helical" evidence="6">
    <location>
        <begin position="363"/>
        <end position="381"/>
    </location>
</feature>
<evidence type="ECO:0000256" key="3">
    <source>
        <dbReference type="ARBA" id="ARBA00022692"/>
    </source>
</evidence>
<evidence type="ECO:0000256" key="5">
    <source>
        <dbReference type="ARBA" id="ARBA00023136"/>
    </source>
</evidence>
<organism evidence="7 8">
    <name type="scientific">Brevibacterium pityocampae</name>
    <dbReference type="NCBI Taxonomy" id="506594"/>
    <lineage>
        <taxon>Bacteria</taxon>
        <taxon>Bacillati</taxon>
        <taxon>Actinomycetota</taxon>
        <taxon>Actinomycetes</taxon>
        <taxon>Micrococcales</taxon>
        <taxon>Brevibacteriaceae</taxon>
        <taxon>Brevibacterium</taxon>
    </lineage>
</organism>
<evidence type="ECO:0000313" key="8">
    <source>
        <dbReference type="Proteomes" id="UP001500642"/>
    </source>
</evidence>
<reference evidence="8" key="1">
    <citation type="journal article" date="2019" name="Int. J. Syst. Evol. Microbiol.">
        <title>The Global Catalogue of Microorganisms (GCM) 10K type strain sequencing project: providing services to taxonomists for standard genome sequencing and annotation.</title>
        <authorList>
            <consortium name="The Broad Institute Genomics Platform"/>
            <consortium name="The Broad Institute Genome Sequencing Center for Infectious Disease"/>
            <person name="Wu L."/>
            <person name="Ma J."/>
        </authorList>
    </citation>
    <scope>NUCLEOTIDE SEQUENCE [LARGE SCALE GENOMIC DNA]</scope>
    <source>
        <strain evidence="8">JCM 17808</strain>
    </source>
</reference>
<evidence type="ECO:0000313" key="7">
    <source>
        <dbReference type="EMBL" id="GAA4386354.1"/>
    </source>
</evidence>
<accession>A0ABP8J7D8</accession>
<keyword evidence="4 6" id="KW-1133">Transmembrane helix</keyword>
<comment type="subcellular location">
    <subcellularLocation>
        <location evidence="1">Cell membrane</location>
        <topology evidence="1">Multi-pass membrane protein</topology>
    </subcellularLocation>
</comment>
<dbReference type="EMBL" id="BAABGL010000004">
    <property type="protein sequence ID" value="GAA4386354.1"/>
    <property type="molecule type" value="Genomic_DNA"/>
</dbReference>